<dbReference type="GO" id="GO:0005576">
    <property type="term" value="C:extracellular region"/>
    <property type="evidence" value="ECO:0007669"/>
    <property type="project" value="InterPro"/>
</dbReference>
<keyword evidence="2" id="KW-0732">Signal</keyword>
<feature type="compositionally biased region" description="Polar residues" evidence="1">
    <location>
        <begin position="106"/>
        <end position="120"/>
    </location>
</feature>
<evidence type="ECO:0000256" key="1">
    <source>
        <dbReference type="SAM" id="MobiDB-lite"/>
    </source>
</evidence>
<comment type="caution">
    <text evidence="4">The sequence shown here is derived from an EMBL/GenBank/DDBJ whole genome shotgun (WGS) entry which is preliminary data.</text>
</comment>
<feature type="chain" id="PRO_5030173057" description="Chitin-binding type-2 domain-containing protein" evidence="2">
    <location>
        <begin position="37"/>
        <end position="620"/>
    </location>
</feature>
<protein>
    <recommendedName>
        <fullName evidence="3">Chitin-binding type-2 domain-containing protein</fullName>
    </recommendedName>
</protein>
<proteinExistence type="predicted"/>
<dbReference type="EMBL" id="AGNL01018240">
    <property type="protein sequence ID" value="EJK63450.1"/>
    <property type="molecule type" value="Genomic_DNA"/>
</dbReference>
<reference evidence="4 5" key="1">
    <citation type="journal article" date="2012" name="Genome Biol.">
        <title>Genome and low-iron response of an oceanic diatom adapted to chronic iron limitation.</title>
        <authorList>
            <person name="Lommer M."/>
            <person name="Specht M."/>
            <person name="Roy A.S."/>
            <person name="Kraemer L."/>
            <person name="Andreson R."/>
            <person name="Gutowska M.A."/>
            <person name="Wolf J."/>
            <person name="Bergner S.V."/>
            <person name="Schilhabel M.B."/>
            <person name="Klostermeier U.C."/>
            <person name="Beiko R.G."/>
            <person name="Rosenstiel P."/>
            <person name="Hippler M."/>
            <person name="Laroche J."/>
        </authorList>
    </citation>
    <scope>NUCLEOTIDE SEQUENCE [LARGE SCALE GENOMIC DNA]</scope>
    <source>
        <strain evidence="4 5">CCMP1005</strain>
    </source>
</reference>
<dbReference type="AlphaFoldDB" id="K0SDI1"/>
<name>K0SDI1_THAOC</name>
<dbReference type="PROSITE" id="PS50940">
    <property type="entry name" value="CHIT_BIND_II"/>
    <property type="match status" value="1"/>
</dbReference>
<organism evidence="4 5">
    <name type="scientific">Thalassiosira oceanica</name>
    <name type="common">Marine diatom</name>
    <dbReference type="NCBI Taxonomy" id="159749"/>
    <lineage>
        <taxon>Eukaryota</taxon>
        <taxon>Sar</taxon>
        <taxon>Stramenopiles</taxon>
        <taxon>Ochrophyta</taxon>
        <taxon>Bacillariophyta</taxon>
        <taxon>Coscinodiscophyceae</taxon>
        <taxon>Thalassiosirophycidae</taxon>
        <taxon>Thalassiosirales</taxon>
        <taxon>Thalassiosiraceae</taxon>
        <taxon>Thalassiosira</taxon>
    </lineage>
</organism>
<keyword evidence="5" id="KW-1185">Reference proteome</keyword>
<feature type="region of interest" description="Disordered" evidence="1">
    <location>
        <begin position="104"/>
        <end position="140"/>
    </location>
</feature>
<evidence type="ECO:0000256" key="2">
    <source>
        <dbReference type="SAM" id="SignalP"/>
    </source>
</evidence>
<sequence>MSPTHRKNARTMRFEGTLPFPYRLLLFAVLPVLANSQAVCKTVETVCKGKEDFSFYPMPGCIEYAECKGGEAIRVSVCGDGTIFDSFLSRCETESLAYCTAESCEPTLSPSDSPTFNPTKKPTPGPSNKPSTSPTIRPTYEPTNGVGFDFMRDFDNFQMMQRMQDVVLQSYNPSGIAYPSTMYTFAGLVDALDLMAMDGITSDGRLFKLYISDPTESRMDYAFTNLAAFLAMAMTDAIEYDTCDEVNDEMVADRYAITNSCGQNLRSYQDEVCLSAGEIDYSCPVDLEMDVVSSSHSTGIRGRQPPPFFCRPKKDENDFAGYWDRSTGMSSNSAYGNALGRTDTEGCCWWGRGATLTKGVCNIGKLNYFLGKRAHEERGEGLFRKIDFCKQPGATCEMGTEDIRWIVAMFEWIERIQNYDGGWNYMPNLKRFVRDGLKDDSFIDTVSSIFVRGCHKDRCSRSKVTKKERRRENFYRVLTAMQVKSLTPPPTLAPTFSLMPVKDEQRTPSPVISIKPGNKFPPAQSNIQHASPSSLGTDTASKLPTIWLNQRPSPKTAPSANLPVLKFSRSEKPIDSPDSSDVEDALILMDGNPAFQRYAFISLIIQFALFVHLNNNIIRI</sequence>
<dbReference type="SUPFAM" id="SSF57625">
    <property type="entry name" value="Invertebrate chitin-binding proteins"/>
    <property type="match status" value="1"/>
</dbReference>
<dbReference type="OMA" id="FEWIERI"/>
<evidence type="ECO:0000259" key="3">
    <source>
        <dbReference type="PROSITE" id="PS50940"/>
    </source>
</evidence>
<dbReference type="GO" id="GO:0008061">
    <property type="term" value="F:chitin binding"/>
    <property type="evidence" value="ECO:0007669"/>
    <property type="project" value="InterPro"/>
</dbReference>
<evidence type="ECO:0000313" key="4">
    <source>
        <dbReference type="EMBL" id="EJK63450.1"/>
    </source>
</evidence>
<evidence type="ECO:0000313" key="5">
    <source>
        <dbReference type="Proteomes" id="UP000266841"/>
    </source>
</evidence>
<dbReference type="Proteomes" id="UP000266841">
    <property type="component" value="Unassembled WGS sequence"/>
</dbReference>
<dbReference type="InterPro" id="IPR036508">
    <property type="entry name" value="Chitin-bd_dom_sf"/>
</dbReference>
<dbReference type="PANTHER" id="PTHR21113:SF4">
    <property type="entry name" value="CHITIN-BINDING TYPE-4 DOMAIN-CONTAINING PROTEIN"/>
    <property type="match status" value="1"/>
</dbReference>
<dbReference type="PANTHER" id="PTHR21113">
    <property type="entry name" value="AGAP001705-PA"/>
    <property type="match status" value="1"/>
</dbReference>
<accession>K0SDI1</accession>
<dbReference type="InterPro" id="IPR002557">
    <property type="entry name" value="Chitin-bd_dom"/>
</dbReference>
<feature type="domain" description="Chitin-binding type-2" evidence="3">
    <location>
        <begin position="44"/>
        <end position="101"/>
    </location>
</feature>
<dbReference type="eggNOG" id="ENOG502RXTR">
    <property type="taxonomic scope" value="Eukaryota"/>
</dbReference>
<feature type="signal peptide" evidence="2">
    <location>
        <begin position="1"/>
        <end position="36"/>
    </location>
</feature>
<gene>
    <name evidence="4" type="ORF">THAOC_15886</name>
</gene>